<dbReference type="PANTHER" id="PTHR36151:SF3">
    <property type="entry name" value="ER-BOUND OXYGENASE MPAB_MPAB'_RUBBER OXYGENASE CATALYTIC DOMAIN-CONTAINING PROTEIN"/>
    <property type="match status" value="1"/>
</dbReference>
<dbReference type="Proteomes" id="UP000014387">
    <property type="component" value="Unassembled WGS sequence"/>
</dbReference>
<proteinExistence type="predicted"/>
<dbReference type="AlphaFoldDB" id="A0A9W5VVT2"/>
<sequence length="303" mass="33489">MLISTVRDQVAEGIRSKVAGPDRQERADLIWRAPGERWFSNDDPIVKVHGAPTMYVGGIRALLLQSLHPLAMAGVAGHSGYQDDPWGRLQRTAEYVVTTTFARKVDVEKMIAHVRRMHSYVKGELPDGRPYAASDPHLLTWVHCAEIESFLIAYQKLSPQPLTPPECDTYVAQTAISAKMLGVTNPPMNVKELYATLASYGPELEFSPAAADVIDLLIDNPPLPPPMKWGYDMLKVGAIALLPQSARTLLGLADSNDPSQVSIQDALWRRPMVRFATAALRRMMGEIRLPKEINEGVARNSSK</sequence>
<gene>
    <name evidence="2" type="ORF">HMPREF9238_01471</name>
</gene>
<dbReference type="Pfam" id="PF09995">
    <property type="entry name" value="MPAB_Lcp_cat"/>
    <property type="match status" value="1"/>
</dbReference>
<dbReference type="PANTHER" id="PTHR36151">
    <property type="entry name" value="BLR2777 PROTEIN"/>
    <property type="match status" value="1"/>
</dbReference>
<dbReference type="GO" id="GO:0016491">
    <property type="term" value="F:oxidoreductase activity"/>
    <property type="evidence" value="ECO:0007669"/>
    <property type="project" value="InterPro"/>
</dbReference>
<reference evidence="2 3" key="1">
    <citation type="submission" date="2013-05" db="EMBL/GenBank/DDBJ databases">
        <title>The Genome Sequence of Actinomyces europaeus ACS-120-V-COL10B.</title>
        <authorList>
            <consortium name="The Broad Institute Genomics Platform"/>
            <person name="Earl A."/>
            <person name="Ward D."/>
            <person name="Feldgarden M."/>
            <person name="Gevers D."/>
            <person name="Saerens B."/>
            <person name="Vaneechoutte M."/>
            <person name="Walker B."/>
            <person name="Young S."/>
            <person name="Zeng Q."/>
            <person name="Gargeya S."/>
            <person name="Fitzgerald M."/>
            <person name="Haas B."/>
            <person name="Abouelleil A."/>
            <person name="Allen A.W."/>
            <person name="Alvarado L."/>
            <person name="Arachchi H.M."/>
            <person name="Berlin A.M."/>
            <person name="Chapman S.B."/>
            <person name="Gainer-Dewar J."/>
            <person name="Goldberg J."/>
            <person name="Griggs A."/>
            <person name="Gujja S."/>
            <person name="Hansen M."/>
            <person name="Howarth C."/>
            <person name="Imamovic A."/>
            <person name="Ireland A."/>
            <person name="Larimer J."/>
            <person name="McCowan C."/>
            <person name="Murphy C."/>
            <person name="Pearson M."/>
            <person name="Poon T.W."/>
            <person name="Priest M."/>
            <person name="Roberts A."/>
            <person name="Saif S."/>
            <person name="Shea T."/>
            <person name="Sisk P."/>
            <person name="Sykes S."/>
            <person name="Wortman J."/>
            <person name="Nusbaum C."/>
            <person name="Birren B."/>
        </authorList>
    </citation>
    <scope>NUCLEOTIDE SEQUENCE [LARGE SCALE GENOMIC DNA]</scope>
    <source>
        <strain evidence="2 3">ACS-120-V-Col10b</strain>
    </source>
</reference>
<protein>
    <recommendedName>
        <fullName evidence="1">ER-bound oxygenase mpaB/mpaB'/Rubber oxygenase catalytic domain-containing protein</fullName>
    </recommendedName>
</protein>
<name>A0A9W5VVT2_9ACTO</name>
<evidence type="ECO:0000313" key="3">
    <source>
        <dbReference type="Proteomes" id="UP000014387"/>
    </source>
</evidence>
<feature type="domain" description="ER-bound oxygenase mpaB/mpaB'/Rubber oxygenase catalytic" evidence="1">
    <location>
        <begin position="47"/>
        <end position="259"/>
    </location>
</feature>
<keyword evidence="3" id="KW-1185">Reference proteome</keyword>
<organism evidence="2 3">
    <name type="scientific">Gleimia europaea ACS-120-V-Col10b</name>
    <dbReference type="NCBI Taxonomy" id="883069"/>
    <lineage>
        <taxon>Bacteria</taxon>
        <taxon>Bacillati</taxon>
        <taxon>Actinomycetota</taxon>
        <taxon>Actinomycetes</taxon>
        <taxon>Actinomycetales</taxon>
        <taxon>Actinomycetaceae</taxon>
        <taxon>Gleimia</taxon>
    </lineage>
</organism>
<dbReference type="RefSeq" id="WP_016444797.1">
    <property type="nucleotide sequence ID" value="NZ_KE150267.1"/>
</dbReference>
<comment type="caution">
    <text evidence="2">The sequence shown here is derived from an EMBL/GenBank/DDBJ whole genome shotgun (WGS) entry which is preliminary data.</text>
</comment>
<accession>A0A9W5VVT2</accession>
<dbReference type="InterPro" id="IPR018713">
    <property type="entry name" value="MPAB/Lcp_cat_dom"/>
</dbReference>
<dbReference type="EMBL" id="AGWN01000002">
    <property type="protein sequence ID" value="EPD29491.1"/>
    <property type="molecule type" value="Genomic_DNA"/>
</dbReference>
<dbReference type="OrthoDB" id="108890at2"/>
<evidence type="ECO:0000313" key="2">
    <source>
        <dbReference type="EMBL" id="EPD29491.1"/>
    </source>
</evidence>
<evidence type="ECO:0000259" key="1">
    <source>
        <dbReference type="Pfam" id="PF09995"/>
    </source>
</evidence>